<sequence>MSDTLVCPSCAAAHEPHERFCEACGLPLVREGATEEPPRSELAERARKVHPTYAEGPLVRAAWARNQAEAELIQGLLLEEGIPSLARRSGGFDVPDFLASGPRDVMVAAGGLDAARELLGDPKAPRRLPAERYPMWVRTLAFTLALTAIIAFAATVAAPFFD</sequence>
<keyword evidence="3" id="KW-1185">Reference proteome</keyword>
<evidence type="ECO:0000313" key="2">
    <source>
        <dbReference type="EMBL" id="MDA0165473.1"/>
    </source>
</evidence>
<keyword evidence="1" id="KW-0812">Transmembrane</keyword>
<keyword evidence="1" id="KW-1133">Transmembrane helix</keyword>
<dbReference type="Proteomes" id="UP001149140">
    <property type="component" value="Unassembled WGS sequence"/>
</dbReference>
<gene>
    <name evidence="2" type="ORF">OM076_34710</name>
</gene>
<name>A0A9X3N5Z3_9ACTN</name>
<evidence type="ECO:0008006" key="4">
    <source>
        <dbReference type="Google" id="ProtNLM"/>
    </source>
</evidence>
<reference evidence="2" key="1">
    <citation type="submission" date="2022-10" db="EMBL/GenBank/DDBJ databases">
        <title>The WGS of Solirubrobacter ginsenosidimutans DSM 21036.</title>
        <authorList>
            <person name="Jiang Z."/>
        </authorList>
    </citation>
    <scope>NUCLEOTIDE SEQUENCE</scope>
    <source>
        <strain evidence="2">DSM 21036</strain>
    </source>
</reference>
<proteinExistence type="predicted"/>
<dbReference type="SUPFAM" id="SSF54913">
    <property type="entry name" value="GlnB-like"/>
    <property type="match status" value="1"/>
</dbReference>
<evidence type="ECO:0000256" key="1">
    <source>
        <dbReference type="SAM" id="Phobius"/>
    </source>
</evidence>
<accession>A0A9X3N5Z3</accession>
<dbReference type="AlphaFoldDB" id="A0A9X3N5Z3"/>
<feature type="transmembrane region" description="Helical" evidence="1">
    <location>
        <begin position="136"/>
        <end position="161"/>
    </location>
</feature>
<comment type="caution">
    <text evidence="2">The sequence shown here is derived from an EMBL/GenBank/DDBJ whole genome shotgun (WGS) entry which is preliminary data.</text>
</comment>
<organism evidence="2 3">
    <name type="scientific">Solirubrobacter ginsenosidimutans</name>
    <dbReference type="NCBI Taxonomy" id="490573"/>
    <lineage>
        <taxon>Bacteria</taxon>
        <taxon>Bacillati</taxon>
        <taxon>Actinomycetota</taxon>
        <taxon>Thermoleophilia</taxon>
        <taxon>Solirubrobacterales</taxon>
        <taxon>Solirubrobacteraceae</taxon>
        <taxon>Solirubrobacter</taxon>
    </lineage>
</organism>
<dbReference type="RefSeq" id="WP_270044732.1">
    <property type="nucleotide sequence ID" value="NZ_JAPDOD010000047.1"/>
</dbReference>
<dbReference type="EMBL" id="JAPDOD010000047">
    <property type="protein sequence ID" value="MDA0165473.1"/>
    <property type="molecule type" value="Genomic_DNA"/>
</dbReference>
<evidence type="ECO:0000313" key="3">
    <source>
        <dbReference type="Proteomes" id="UP001149140"/>
    </source>
</evidence>
<dbReference type="InterPro" id="IPR011322">
    <property type="entry name" value="N-reg_PII-like_a/b"/>
</dbReference>
<protein>
    <recommendedName>
        <fullName evidence="4">DUF2007 domain-containing protein</fullName>
    </recommendedName>
</protein>
<keyword evidence="1" id="KW-0472">Membrane</keyword>